<evidence type="ECO:0000256" key="5">
    <source>
        <dbReference type="SAM" id="MobiDB-lite"/>
    </source>
</evidence>
<keyword evidence="9" id="KW-1185">Reference proteome</keyword>
<organism evidence="8 9">
    <name type="scientific">Bifidobacterium lemurum</name>
    <dbReference type="NCBI Taxonomy" id="1603886"/>
    <lineage>
        <taxon>Bacteria</taxon>
        <taxon>Bacillati</taxon>
        <taxon>Actinomycetota</taxon>
        <taxon>Actinomycetes</taxon>
        <taxon>Bifidobacteriales</taxon>
        <taxon>Bifidobacteriaceae</taxon>
        <taxon>Bifidobacterium</taxon>
    </lineage>
</organism>
<protein>
    <submittedName>
        <fullName evidence="8">Protease II</fullName>
    </submittedName>
</protein>
<evidence type="ECO:0000313" key="9">
    <source>
        <dbReference type="Proteomes" id="UP000216352"/>
    </source>
</evidence>
<dbReference type="PANTHER" id="PTHR11757">
    <property type="entry name" value="PROTEASE FAMILY S9A OLIGOPEPTIDASE"/>
    <property type="match status" value="1"/>
</dbReference>
<comment type="similarity">
    <text evidence="1">Belongs to the peptidase S9A family.</text>
</comment>
<dbReference type="InterPro" id="IPR002471">
    <property type="entry name" value="Pept_S9_AS"/>
</dbReference>
<dbReference type="InterPro" id="IPR002470">
    <property type="entry name" value="Peptidase_S9A"/>
</dbReference>
<feature type="domain" description="Peptidase S9 prolyl oligopeptidase catalytic" evidence="6">
    <location>
        <begin position="722"/>
        <end position="936"/>
    </location>
</feature>
<accession>A0A261FQ22</accession>
<name>A0A261FQ22_9BIFI</name>
<dbReference type="SUPFAM" id="SSF50993">
    <property type="entry name" value="Peptidase/esterase 'gauge' domain"/>
    <property type="match status" value="1"/>
</dbReference>
<dbReference type="GO" id="GO:0006508">
    <property type="term" value="P:proteolysis"/>
    <property type="evidence" value="ECO:0007669"/>
    <property type="project" value="UniProtKB-KW"/>
</dbReference>
<dbReference type="PANTHER" id="PTHR11757:SF19">
    <property type="entry name" value="PROLYL ENDOPEPTIDASE-LIKE"/>
    <property type="match status" value="1"/>
</dbReference>
<evidence type="ECO:0000256" key="4">
    <source>
        <dbReference type="ARBA" id="ARBA00022825"/>
    </source>
</evidence>
<dbReference type="InterPro" id="IPR029058">
    <property type="entry name" value="AB_hydrolase_fold"/>
</dbReference>
<feature type="domain" description="Peptidase S9A N-terminal" evidence="7">
    <location>
        <begin position="20"/>
        <end position="362"/>
    </location>
</feature>
<dbReference type="Pfam" id="PF00326">
    <property type="entry name" value="Peptidase_S9"/>
    <property type="match status" value="1"/>
</dbReference>
<dbReference type="InterPro" id="IPR023302">
    <property type="entry name" value="Pept_S9A_N"/>
</dbReference>
<evidence type="ECO:0000256" key="1">
    <source>
        <dbReference type="ARBA" id="ARBA00005228"/>
    </source>
</evidence>
<evidence type="ECO:0000259" key="7">
    <source>
        <dbReference type="Pfam" id="PF02897"/>
    </source>
</evidence>
<dbReference type="STRING" id="1603886.GCA_001895165_00176"/>
<reference evidence="8 9" key="1">
    <citation type="journal article" date="2017" name="BMC Genomics">
        <title>Comparative genomic and phylogenomic analyses of the Bifidobacteriaceae family.</title>
        <authorList>
            <person name="Lugli G.A."/>
            <person name="Milani C."/>
            <person name="Turroni F."/>
            <person name="Duranti S."/>
            <person name="Mancabelli L."/>
            <person name="Mangifesta M."/>
            <person name="Ferrario C."/>
            <person name="Modesto M."/>
            <person name="Mattarelli P."/>
            <person name="Jiri K."/>
            <person name="van Sinderen D."/>
            <person name="Ventura M."/>
        </authorList>
    </citation>
    <scope>NUCLEOTIDE SEQUENCE [LARGE SCALE GENOMIC DNA]</scope>
    <source>
        <strain evidence="8 9">DSM 28807</strain>
    </source>
</reference>
<dbReference type="AlphaFoldDB" id="A0A261FQ22"/>
<dbReference type="InterPro" id="IPR001375">
    <property type="entry name" value="Peptidase_S9_cat"/>
</dbReference>
<comment type="caution">
    <text evidence="8">The sequence shown here is derived from an EMBL/GenBank/DDBJ whole genome shotgun (WGS) entry which is preliminary data.</text>
</comment>
<evidence type="ECO:0000256" key="3">
    <source>
        <dbReference type="ARBA" id="ARBA00022801"/>
    </source>
</evidence>
<dbReference type="Gene3D" id="3.40.50.1820">
    <property type="entry name" value="alpha/beta hydrolase"/>
    <property type="match status" value="2"/>
</dbReference>
<dbReference type="PROSITE" id="PS00708">
    <property type="entry name" value="PRO_ENDOPEP_SER"/>
    <property type="match status" value="1"/>
</dbReference>
<keyword evidence="4" id="KW-0720">Serine protease</keyword>
<evidence type="ECO:0000259" key="6">
    <source>
        <dbReference type="Pfam" id="PF00326"/>
    </source>
</evidence>
<dbReference type="Pfam" id="PF02897">
    <property type="entry name" value="Peptidase_S9_N"/>
    <property type="match status" value="1"/>
</dbReference>
<dbReference type="Gene3D" id="2.130.10.120">
    <property type="entry name" value="Prolyl oligopeptidase, N-terminal domain"/>
    <property type="match status" value="3"/>
</dbReference>
<keyword evidence="2 8" id="KW-0645">Protease</keyword>
<evidence type="ECO:0000256" key="2">
    <source>
        <dbReference type="ARBA" id="ARBA00022670"/>
    </source>
</evidence>
<dbReference type="GO" id="GO:0004252">
    <property type="term" value="F:serine-type endopeptidase activity"/>
    <property type="evidence" value="ECO:0007669"/>
    <property type="project" value="InterPro"/>
</dbReference>
<dbReference type="PRINTS" id="PR00862">
    <property type="entry name" value="PROLIGOPTASE"/>
</dbReference>
<dbReference type="Proteomes" id="UP000216352">
    <property type="component" value="Unassembled WGS sequence"/>
</dbReference>
<dbReference type="EMBL" id="MWWX01000010">
    <property type="protein sequence ID" value="OZG61292.1"/>
    <property type="molecule type" value="Genomic_DNA"/>
</dbReference>
<gene>
    <name evidence="8" type="ORF">BLEM_1504</name>
</gene>
<sequence>MSDETVVAMNSFDETGMRPPVARRAPEAREFHGDVFHDDYAWMRDKDSPEVCEYVDAQNRYCEARMAHLAGLRGTLFEELKSHVEETDMSVPTRVNDYWYFTRTQEGRQYGIQCRLPIRGADDWDPPQVDPKGEPGSMPGEQIVFDANVEAQDHDFFRLGGMDLSRDGRWLLYGVDVSGDERYDFHIRDLAAEGSGTIGETVSEGAASGGTVGSGAVSEVAVSDGAVGGETVSVGISSDGISSGGSSDGAHVELPEVFVGIGGACLTPDGRYVFWVELDDAWRPFAIWRHKVGTPVESDTCVYREADERFWAGVGISFDERNVVIGTGSKTTTEVLMLPVDTPEGEFRAFIPRETDVEYDVSFACFEGAGENGSDIPLAVVYHNAKNPNFEIDVIDMREHEPPYRLGEGVCVAAGSPYGCERGDDVEPGASARPIATPYFNPSNPPILQGMHGLGIEGIAIHQHFVTLSYRADGLPRVAMMTKRDAAEDFLAGRAWRFRELTPPALENDWDVDDHDDSVFAEAFGAQIGVEPLIADDTAGPHRRPPVRDAVSAGNSDVNGVNGVNGIGGTADGVAGGAAAGGASGDVADIATGGAAMRDSLSAFDGASADEMPGETRRLYSIGAGGNPSYEAPRMRYSFSSYTRPGELREIDPVTGRDVLLKRAQVLGDFDARDYMERRVWITARDGERVPVSLVWRRDLPVQDAPMFITSYGAYEISSDPGFSVSRLSMLDRGVLYAVPHIRGGGEMGRAWYEQGRRLNKRHSFEDFVDATIALQDARLADKRRTVANGGSAGGLLMGAVANLAPERFAGIEADVPFVDALTSILDPSLPLTVTEWDEWGDPLHDAEVYRYMKSYTPYENLPEGGAFPKIFITTSMNDTRVLVVEPLKWLAAMHARGFDAVAKIEVEAGHGGISGRYKQWEEVSYENAWCLSVMGIAR</sequence>
<evidence type="ECO:0000313" key="8">
    <source>
        <dbReference type="EMBL" id="OZG61292.1"/>
    </source>
</evidence>
<keyword evidence="3" id="KW-0378">Hydrolase</keyword>
<proteinExistence type="inferred from homology"/>
<feature type="region of interest" description="Disordered" evidence="5">
    <location>
        <begin position="536"/>
        <end position="556"/>
    </location>
</feature>
<dbReference type="InterPro" id="IPR051543">
    <property type="entry name" value="Serine_Peptidase_S9A"/>
</dbReference>
<dbReference type="SUPFAM" id="SSF53474">
    <property type="entry name" value="alpha/beta-Hydrolases"/>
    <property type="match status" value="1"/>
</dbReference>